<dbReference type="Gene3D" id="3.40.50.720">
    <property type="entry name" value="NAD(P)-binding Rossmann-like Domain"/>
    <property type="match status" value="2"/>
</dbReference>
<dbReference type="InterPro" id="IPR011032">
    <property type="entry name" value="GroES-like_sf"/>
</dbReference>
<feature type="non-terminal residue" evidence="3">
    <location>
        <position position="783"/>
    </location>
</feature>
<gene>
    <name evidence="3" type="ORF">FOZ63_031576</name>
</gene>
<accession>A0A7J6U7H4</accession>
<dbReference type="Proteomes" id="UP000553632">
    <property type="component" value="Unassembled WGS sequence"/>
</dbReference>
<feature type="non-terminal residue" evidence="3">
    <location>
        <position position="1"/>
    </location>
</feature>
<dbReference type="GO" id="GO:0016740">
    <property type="term" value="F:transferase activity"/>
    <property type="evidence" value="ECO:0007669"/>
    <property type="project" value="UniProtKB-KW"/>
</dbReference>
<evidence type="ECO:0000313" key="3">
    <source>
        <dbReference type="EMBL" id="KAF4752697.1"/>
    </source>
</evidence>
<dbReference type="Pfam" id="PF08659">
    <property type="entry name" value="KR"/>
    <property type="match status" value="1"/>
</dbReference>
<organism evidence="3 4">
    <name type="scientific">Perkinsus olseni</name>
    <name type="common">Perkinsus atlanticus</name>
    <dbReference type="NCBI Taxonomy" id="32597"/>
    <lineage>
        <taxon>Eukaryota</taxon>
        <taxon>Sar</taxon>
        <taxon>Alveolata</taxon>
        <taxon>Perkinsozoa</taxon>
        <taxon>Perkinsea</taxon>
        <taxon>Perkinsida</taxon>
        <taxon>Perkinsidae</taxon>
        <taxon>Perkinsus</taxon>
    </lineage>
</organism>
<dbReference type="PANTHER" id="PTHR45681">
    <property type="entry name" value="POLYKETIDE SYNTHASE 44-RELATED"/>
    <property type="match status" value="1"/>
</dbReference>
<feature type="domain" description="Enoyl reductase (ER)" evidence="2">
    <location>
        <begin position="428"/>
        <end position="744"/>
    </location>
</feature>
<dbReference type="CDD" id="cd05195">
    <property type="entry name" value="enoyl_red"/>
    <property type="match status" value="1"/>
</dbReference>
<dbReference type="SUPFAM" id="SSF50129">
    <property type="entry name" value="GroES-like"/>
    <property type="match status" value="1"/>
</dbReference>
<evidence type="ECO:0000256" key="1">
    <source>
        <dbReference type="ARBA" id="ARBA00022679"/>
    </source>
</evidence>
<dbReference type="SUPFAM" id="SSF51735">
    <property type="entry name" value="NAD(P)-binding Rossmann-fold domains"/>
    <property type="match status" value="2"/>
</dbReference>
<dbReference type="InterPro" id="IPR050444">
    <property type="entry name" value="Polyketide_Synthase"/>
</dbReference>
<sequence>DALVEHAPSIYEELYQAVAAKVLGPVNLVEALGSEPRYVLFSSSSSAFGSPGQSVYAAANAASDFFAENSAAVLSIQWGGWSKSIAGSMSAKYNVNPAAGERFLAPQQGLQAMGTLLSDLVAGNLKSRSVVVTDVSDWQQYLGAAGLPREAPLWSRLLPEPGPSWVPSIGQLVTNETLSWMVDHRTEGGIVVPATAMILWLIGYPKFSTGALEKVAFNKVLWADKGQHVETTHGEVRDGDTVYASATRRETKRGQPNYVRRALTAESSSAEGSWETVEICDLYQRYYNEGFLYGPSFRLLKAAKRRDGIVVATVSDGRHLAAVMDACTHACALLDPAAFGGYPSSIRSVRFELDRPDGEGCTDWRVVVKKSEVNALACSFDLVLHRPCSGHWITFEGFTMQTTTSTSTLHVYRVGDPETLDNGDIKSRLLNSRVMRPMVGPVEVPENHGGPRATGAMPMSFFGGELSGIVTAVGEGAEITASVSLVRVHHVHPGDLVGCVTLGASGLRSTILLPAEFCYKVPSNISPAAASALPMSHATSILALDLRAGLNRGPKRTVLVHSAAGGVGLSCVAWLSRRGHHVMGTCHSKDERKVEMLKKLGVSEIFDSRDVSSWYVPLKTGKAPRPAAIIGALDGDQLSRSFEVVASNGFILDLAKREQMLEAVNLPLSHFLRGVTYSACHLDEFMRTAEPAEVSDLMKRVWEEASATVRNEKSSMPVTIYPCGELKRGLEVLTTGKNIGKVVVKMDPPMQNGLPHTTIVDMRRNEGPVQGAALVATPLDSSF</sequence>
<protein>
    <recommendedName>
        <fullName evidence="2">Enoyl reductase (ER) domain-containing protein</fullName>
    </recommendedName>
</protein>
<name>A0A7J6U7H4_PEROL</name>
<keyword evidence="4" id="KW-1185">Reference proteome</keyword>
<evidence type="ECO:0000259" key="2">
    <source>
        <dbReference type="SMART" id="SM00829"/>
    </source>
</evidence>
<dbReference type="InterPro" id="IPR042104">
    <property type="entry name" value="PKS_dehydratase_sf"/>
</dbReference>
<dbReference type="InterPro" id="IPR036291">
    <property type="entry name" value="NAD(P)-bd_dom_sf"/>
</dbReference>
<dbReference type="PANTHER" id="PTHR45681:SF6">
    <property type="entry name" value="POLYKETIDE SYNTHASE 37"/>
    <property type="match status" value="1"/>
</dbReference>
<dbReference type="InterPro" id="IPR013968">
    <property type="entry name" value="PKS_KR"/>
</dbReference>
<dbReference type="EMBL" id="JABANO010005901">
    <property type="protein sequence ID" value="KAF4752697.1"/>
    <property type="molecule type" value="Genomic_DNA"/>
</dbReference>
<dbReference type="GO" id="GO:0016491">
    <property type="term" value="F:oxidoreductase activity"/>
    <property type="evidence" value="ECO:0007669"/>
    <property type="project" value="InterPro"/>
</dbReference>
<dbReference type="Gene3D" id="3.10.129.110">
    <property type="entry name" value="Polyketide synthase dehydratase"/>
    <property type="match status" value="1"/>
</dbReference>
<proteinExistence type="predicted"/>
<evidence type="ECO:0000313" key="4">
    <source>
        <dbReference type="Proteomes" id="UP000553632"/>
    </source>
</evidence>
<dbReference type="SMART" id="SM00829">
    <property type="entry name" value="PKS_ER"/>
    <property type="match status" value="1"/>
</dbReference>
<dbReference type="AlphaFoldDB" id="A0A7J6U7H4"/>
<reference evidence="3 4" key="1">
    <citation type="submission" date="2020-04" db="EMBL/GenBank/DDBJ databases">
        <title>Perkinsus olseni comparative genomics.</title>
        <authorList>
            <person name="Bogema D.R."/>
        </authorList>
    </citation>
    <scope>NUCLEOTIDE SEQUENCE [LARGE SCALE GENOMIC DNA]</scope>
    <source>
        <strain evidence="3 4">ATCC PRA-207</strain>
    </source>
</reference>
<comment type="caution">
    <text evidence="3">The sequence shown here is derived from an EMBL/GenBank/DDBJ whole genome shotgun (WGS) entry which is preliminary data.</text>
</comment>
<keyword evidence="1" id="KW-0808">Transferase</keyword>
<dbReference type="Gene3D" id="3.90.180.10">
    <property type="entry name" value="Medium-chain alcohol dehydrogenases, catalytic domain"/>
    <property type="match status" value="1"/>
</dbReference>
<dbReference type="InterPro" id="IPR020843">
    <property type="entry name" value="ER"/>
</dbReference>